<accession>A0A382ICK0</accession>
<reference evidence="1" key="1">
    <citation type="submission" date="2018-05" db="EMBL/GenBank/DDBJ databases">
        <authorList>
            <person name="Lanie J.A."/>
            <person name="Ng W.-L."/>
            <person name="Kazmierczak K.M."/>
            <person name="Andrzejewski T.M."/>
            <person name="Davidsen T.M."/>
            <person name="Wayne K.J."/>
            <person name="Tettelin H."/>
            <person name="Glass J.I."/>
            <person name="Rusch D."/>
            <person name="Podicherti R."/>
            <person name="Tsui H.-C.T."/>
            <person name="Winkler M.E."/>
        </authorList>
    </citation>
    <scope>NUCLEOTIDE SEQUENCE</scope>
</reference>
<name>A0A382ICK0_9ZZZZ</name>
<dbReference type="Gene3D" id="3.20.20.30">
    <property type="entry name" value="Luciferase-like domain"/>
    <property type="match status" value="1"/>
</dbReference>
<dbReference type="EMBL" id="UINC01066356">
    <property type="protein sequence ID" value="SVB96989.1"/>
    <property type="molecule type" value="Genomic_DNA"/>
</dbReference>
<gene>
    <name evidence="1" type="ORF">METZ01_LOCUS249843</name>
</gene>
<evidence type="ECO:0000313" key="1">
    <source>
        <dbReference type="EMBL" id="SVB96989.1"/>
    </source>
</evidence>
<dbReference type="GO" id="GO:0016705">
    <property type="term" value="F:oxidoreductase activity, acting on paired donors, with incorporation or reduction of molecular oxygen"/>
    <property type="evidence" value="ECO:0007669"/>
    <property type="project" value="InterPro"/>
</dbReference>
<organism evidence="1">
    <name type="scientific">marine metagenome</name>
    <dbReference type="NCBI Taxonomy" id="408172"/>
    <lineage>
        <taxon>unclassified sequences</taxon>
        <taxon>metagenomes</taxon>
        <taxon>ecological metagenomes</taxon>
    </lineage>
</organism>
<protein>
    <recommendedName>
        <fullName evidence="2">Luciferase-like domain-containing protein</fullName>
    </recommendedName>
</protein>
<proteinExistence type="predicted"/>
<feature type="non-terminal residue" evidence="1">
    <location>
        <position position="48"/>
    </location>
</feature>
<sequence length="48" mass="5505">MKIGVYIFPTTYSISIVDLARALEDRGFESLFVPEHTHIPVSRRTPFP</sequence>
<dbReference type="InterPro" id="IPR036661">
    <property type="entry name" value="Luciferase-like_sf"/>
</dbReference>
<evidence type="ECO:0008006" key="2">
    <source>
        <dbReference type="Google" id="ProtNLM"/>
    </source>
</evidence>
<dbReference type="AlphaFoldDB" id="A0A382ICK0"/>
<dbReference type="SUPFAM" id="SSF51679">
    <property type="entry name" value="Bacterial luciferase-like"/>
    <property type="match status" value="1"/>
</dbReference>